<comment type="caution">
    <text evidence="2">The sequence shown here is derived from an EMBL/GenBank/DDBJ whole genome shotgun (WGS) entry which is preliminary data.</text>
</comment>
<dbReference type="OrthoDB" id="5831756at2759"/>
<feature type="region of interest" description="Disordered" evidence="1">
    <location>
        <begin position="1"/>
        <end position="25"/>
    </location>
</feature>
<proteinExistence type="predicted"/>
<feature type="region of interest" description="Disordered" evidence="1">
    <location>
        <begin position="568"/>
        <end position="628"/>
    </location>
</feature>
<feature type="compositionally biased region" description="Low complexity" evidence="1">
    <location>
        <begin position="2269"/>
        <end position="2281"/>
    </location>
</feature>
<evidence type="ECO:0000256" key="1">
    <source>
        <dbReference type="SAM" id="MobiDB-lite"/>
    </source>
</evidence>
<evidence type="ECO:0000313" key="2">
    <source>
        <dbReference type="EMBL" id="CAD7002102.1"/>
    </source>
</evidence>
<feature type="region of interest" description="Disordered" evidence="1">
    <location>
        <begin position="2261"/>
        <end position="2281"/>
    </location>
</feature>
<name>A0A811USG8_CERCA</name>
<protein>
    <submittedName>
        <fullName evidence="2">(Mediterranean fruit fly) hypothetical protein</fullName>
    </submittedName>
</protein>
<sequence length="2434" mass="263967">MTSRSQSSHYYNRENDALSSNSRKINNTFHRKGINNQYENHNDMQDSYDNKNIYGISNCTITVQKQPFEMVGDVNADASDMSRSYRNMYWGNNDDLILSDITSTKVSSTSLVAGGTKIVHFTSVTDTTSMIMLIIEVKCIKVILLIHVRLMVMPRDYNVSLATVGSYGHTMYKRFATSDDTAAGFNDTISERNSKPLYNGGENVSERHSPVVSAKLLPEIPYDNIKMHQPQCFDANIPQTTFSVLQLEAEVKASPPQYRKSTQIQAPTVVGHHITNATDFFGTSYISAVRCTTEEHNELINGDFVYGGPNSGHGGGAAASLRLLPPVQRNQIYDNNIIQTQLLQGENMRPAAQTVSSTTKTTIPTMATATNSDYIISDNPTIRKAMKTFHMMTNITTGRKRPPGSALDVLEYGDYRVSHNNTYNNCINSGSLSLCSENSSHMLGAAQKLQLQQQRKYAIMMEMTTASVIASGETRVPMKRISDGKQPHLRNTELSTSGAPHNDEVMSTTTRAKNVDEYGFLGNESVSAVSKLCGRTCTPDKTILTAISNTTSNKVFAHLTPVTISTKKTTNDDIQKNSSADTSMQSQTYPKSVTLVATSRKLPKRLPTPKYDSYSDSNRHNNNNSHNNNYHHYIPSNSNGKVNDISKKLPKLPVEDHKTVASAKTTDTKFISNLAVSSVCVPEAMQPHTLTYAIKAHNVLETSIEASASTTTTSTTLILPSLTMDTFSSVLTSSLTCSTPVSVSEPTASTASTASRLSSAYVATSCSPTYLAYLPGIITSSTTTTTATTTTTTVATTTTTTTPTTNSETTADNYLISLKPSKEDKESKTTKTAISTATTTTKAKSNLYEIPKTKFLSNVPFLTYETDNGTSNLTELPTTVVSNEIVTPTSTKNAYIFGDSHINSHNNNCTAFDENTSINSNANVNNSIICGTPKFAMTIATTQPTPRVIYPKMIPAVSNCVCTDATSSLGVNLYASYLQSISTTSTTTSSFSNPSLASSINTPSYTFNSISYTPAALPVLLKPSAEIKTATTTTPISLPTSKVSTKTNLTSTFSSNDISSFSNNIFKSDKLLDSETNENLKLSECVYYISTKTMDDNSDYNILAEYLNNCGNSSSNNFMLPTSTKITTPTTTTISISSIISSVSLPLSSLITLNASNSMVTTTAITMELPVSKIAATQNTSIESYPDSSIITATLSSKKIEPQLKTTIDSSTDTFANATTPIASTTCTTKYQHQKLKTTDERGDKIDDYNSNSATDIKSELQNYIKNFLNCDMSKPNFSDDNLDPFDLSLETCEYNNYLNISGYTLHSKDTTASTSIPPSTIKSEERIGNVTSMPEFNRRDNATHKGATDVIIPIATPTTAATIVGVGIMEFLSTLTPSTITTSVVSSDGNIVDATKCRDIISTKTTMPVLTTATEQSIARAFDDNFYDSFSVDWSTLTPFTAVEGFDASTESTAVISDSNVNYAAAVSSILTVSGTTPSATAISRVNLAAEGGYYRPMSALKTTTTTETSAAATTIGAPFSVAGKATSVFGGISKGLKGGLDGVLNGVNIAATSETNTKEQQQHSSKKSGFGFGLASKYVPNVGGLLAGAATVAVQQTNNVVKAATATNAKAIAFPTNAMQYPIASVTCEAAASSNTSNRNYDTNVTIIQHHLDQYGELLYTNSHIDNMKMTSHEISDNAGFDQKMNIRSEDMLLNAIHIMRDNSHDCVSSVNNITYIQQTDVVLTSDNTNTCYNSGGYNSTNVMTDKDILINEYGCTDYNKGYEEDILQAGADKHSVTYAKQRTVDDSMRFVGTDDSMTNNTALINESTVATYYRLRQRFSNEHKSQLQQQQEVERESSFTKEATSSLLPTVTNVTAQTQSQRLTTGDICTSIHMLPLPTATTVETKITTGGGGSGGISGGGMFGSFLGKAAAAVQSATQAVNQATTAVQQKAAPTAVISATTTAATSPTITAAETAALAENNDYNFHHHQQQQPERQQTMLMHQKSVSNQYSATAAISADFVNRNLYNYNNNAGTDATFTCTASPDAATLEYPNYHLNSNPSQLRNQQQTSKLLPTVPTAGSAGKKLPTINTCKPGFLIKQQPTEVYDEDLIIDDVSDTNVHQLSNGDGIEENDGGVDEMMVIDYHDDGELNLNIAEGHNGNKLNPKQQCSQQLEPNYEIDSEHANYYIDSQLHALPPDVQQKLTKHDQQSLADNSYYEHMNGGYDYQEDYFNEEDDYSKNTCGNSTSFTKHQQEQQNHYQYDNGCDIYLEENYQSEDSGNYLDESSSGSVIGAKSSGAKANNNQQLNLLKDGALNTVRPPTSIAPADNTGSLVKGTSANMASIMVHQYQIKKQDSIILEEDEDDILINDMSVSNVLLGKDEQNHNGRASHESMTENEDIMSKLPSLSIVASKKKMLMRGETEEVVSGHMQIMRKPEVTAKRRWHGLTTKS</sequence>
<feature type="compositionally biased region" description="Polar residues" evidence="1">
    <location>
        <begin position="1"/>
        <end position="10"/>
    </location>
</feature>
<feature type="compositionally biased region" description="Polar residues" evidence="1">
    <location>
        <begin position="492"/>
        <end position="505"/>
    </location>
</feature>
<gene>
    <name evidence="2" type="ORF">CCAP1982_LOCUS10590</name>
</gene>
<feature type="region of interest" description="Disordered" evidence="1">
    <location>
        <begin position="483"/>
        <end position="505"/>
    </location>
</feature>
<dbReference type="EMBL" id="CAJHJT010000023">
    <property type="protein sequence ID" value="CAD7002102.1"/>
    <property type="molecule type" value="Genomic_DNA"/>
</dbReference>
<dbReference type="Proteomes" id="UP000606786">
    <property type="component" value="Unassembled WGS sequence"/>
</dbReference>
<keyword evidence="3" id="KW-1185">Reference proteome</keyword>
<accession>A0A811USG8</accession>
<feature type="compositionally biased region" description="Polar residues" evidence="1">
    <location>
        <begin position="576"/>
        <end position="597"/>
    </location>
</feature>
<organism evidence="2 3">
    <name type="scientific">Ceratitis capitata</name>
    <name type="common">Mediterranean fruit fly</name>
    <name type="synonym">Tephritis capitata</name>
    <dbReference type="NCBI Taxonomy" id="7213"/>
    <lineage>
        <taxon>Eukaryota</taxon>
        <taxon>Metazoa</taxon>
        <taxon>Ecdysozoa</taxon>
        <taxon>Arthropoda</taxon>
        <taxon>Hexapoda</taxon>
        <taxon>Insecta</taxon>
        <taxon>Pterygota</taxon>
        <taxon>Neoptera</taxon>
        <taxon>Endopterygota</taxon>
        <taxon>Diptera</taxon>
        <taxon>Brachycera</taxon>
        <taxon>Muscomorpha</taxon>
        <taxon>Tephritoidea</taxon>
        <taxon>Tephritidae</taxon>
        <taxon>Ceratitis</taxon>
        <taxon>Ceratitis</taxon>
    </lineage>
</organism>
<reference evidence="2" key="1">
    <citation type="submission" date="2020-11" db="EMBL/GenBank/DDBJ databases">
        <authorList>
            <person name="Whitehead M."/>
        </authorList>
    </citation>
    <scope>NUCLEOTIDE SEQUENCE</scope>
    <source>
        <strain evidence="2">EGII</strain>
    </source>
</reference>
<feature type="compositionally biased region" description="Low complexity" evidence="1">
    <location>
        <begin position="611"/>
        <end position="628"/>
    </location>
</feature>
<feature type="region of interest" description="Disordered" evidence="1">
    <location>
        <begin position="1826"/>
        <end position="1847"/>
    </location>
</feature>
<evidence type="ECO:0000313" key="3">
    <source>
        <dbReference type="Proteomes" id="UP000606786"/>
    </source>
</evidence>